<dbReference type="Proteomes" id="UP001218188">
    <property type="component" value="Unassembled WGS sequence"/>
</dbReference>
<comment type="caution">
    <text evidence="3">The sequence shown here is derived from an EMBL/GenBank/DDBJ whole genome shotgun (WGS) entry which is preliminary data.</text>
</comment>
<accession>A0AAD6T4G1</accession>
<evidence type="ECO:0000313" key="3">
    <source>
        <dbReference type="EMBL" id="KAJ7037623.1"/>
    </source>
</evidence>
<name>A0AAD6T4G1_9AGAR</name>
<feature type="transmembrane region" description="Helical" evidence="1">
    <location>
        <begin position="209"/>
        <end position="229"/>
    </location>
</feature>
<dbReference type="InterPro" id="IPR045340">
    <property type="entry name" value="DUF6533"/>
</dbReference>
<dbReference type="EMBL" id="JARJCM010000036">
    <property type="protein sequence ID" value="KAJ7037623.1"/>
    <property type="molecule type" value="Genomic_DNA"/>
</dbReference>
<feature type="transmembrane region" description="Helical" evidence="1">
    <location>
        <begin position="53"/>
        <end position="73"/>
    </location>
</feature>
<keyword evidence="1" id="KW-0472">Membrane</keyword>
<feature type="domain" description="DUF6533" evidence="2">
    <location>
        <begin position="24"/>
        <end position="65"/>
    </location>
</feature>
<protein>
    <recommendedName>
        <fullName evidence="2">DUF6533 domain-containing protein</fullName>
    </recommendedName>
</protein>
<evidence type="ECO:0000256" key="1">
    <source>
        <dbReference type="SAM" id="Phobius"/>
    </source>
</evidence>
<dbReference type="AlphaFoldDB" id="A0AAD6T4G1"/>
<gene>
    <name evidence="3" type="ORF">C8F04DRAFT_1091909</name>
</gene>
<feature type="transmembrane region" description="Helical" evidence="1">
    <location>
        <begin position="141"/>
        <end position="161"/>
    </location>
</feature>
<evidence type="ECO:0000259" key="2">
    <source>
        <dbReference type="Pfam" id="PF20151"/>
    </source>
</evidence>
<keyword evidence="4" id="KW-1185">Reference proteome</keyword>
<keyword evidence="1" id="KW-1133">Transmembrane helix</keyword>
<dbReference type="Pfam" id="PF20151">
    <property type="entry name" value="DUF6533"/>
    <property type="match status" value="1"/>
</dbReference>
<evidence type="ECO:0000313" key="4">
    <source>
        <dbReference type="Proteomes" id="UP001218188"/>
    </source>
</evidence>
<feature type="transmembrane region" description="Helical" evidence="1">
    <location>
        <begin position="249"/>
        <end position="269"/>
    </location>
</feature>
<sequence length="362" mass="40585">MSQSLQTSITTLGFQLFDLKLYWVACSALWTYDYLITCGDEVEYAWKGKKTSVFWLFFLNRYLAPCFILITLVGASFNTGWTQCTQCHESLRAEAYFSDAWTLDVCTRYGFMETLETVLLTTTAELFLALRVYAITRQSKVFPCVTVAILTCQWAIAIYAMSQSSQGTDQVALLLPRQLPPLPPLPDIEPYHVCIFISTLTVVPYVKGFLSLSLAFDTLVFLTTVYVTVKSARSYHFIPLMKVIQRDGIMYFLVLFSSNLIWVLLLIYAPPALKFIHNQPAMIISAIMVNRITLNLKVASHTNQVVPWSARTFEGRPLVKNSEDGTELSAFRAAPGVIGGRTSGSGEELAWASESGRVGYNL</sequence>
<proteinExistence type="predicted"/>
<organism evidence="3 4">
    <name type="scientific">Mycena alexandri</name>
    <dbReference type="NCBI Taxonomy" id="1745969"/>
    <lineage>
        <taxon>Eukaryota</taxon>
        <taxon>Fungi</taxon>
        <taxon>Dikarya</taxon>
        <taxon>Basidiomycota</taxon>
        <taxon>Agaricomycotina</taxon>
        <taxon>Agaricomycetes</taxon>
        <taxon>Agaricomycetidae</taxon>
        <taxon>Agaricales</taxon>
        <taxon>Marasmiineae</taxon>
        <taxon>Mycenaceae</taxon>
        <taxon>Mycena</taxon>
    </lineage>
</organism>
<reference evidence="3" key="1">
    <citation type="submission" date="2023-03" db="EMBL/GenBank/DDBJ databases">
        <title>Massive genome expansion in bonnet fungi (Mycena s.s.) driven by repeated elements and novel gene families across ecological guilds.</title>
        <authorList>
            <consortium name="Lawrence Berkeley National Laboratory"/>
            <person name="Harder C.B."/>
            <person name="Miyauchi S."/>
            <person name="Viragh M."/>
            <person name="Kuo A."/>
            <person name="Thoen E."/>
            <person name="Andreopoulos B."/>
            <person name="Lu D."/>
            <person name="Skrede I."/>
            <person name="Drula E."/>
            <person name="Henrissat B."/>
            <person name="Morin E."/>
            <person name="Kohler A."/>
            <person name="Barry K."/>
            <person name="LaButti K."/>
            <person name="Morin E."/>
            <person name="Salamov A."/>
            <person name="Lipzen A."/>
            <person name="Mereny Z."/>
            <person name="Hegedus B."/>
            <person name="Baldrian P."/>
            <person name="Stursova M."/>
            <person name="Weitz H."/>
            <person name="Taylor A."/>
            <person name="Grigoriev I.V."/>
            <person name="Nagy L.G."/>
            <person name="Martin F."/>
            <person name="Kauserud H."/>
        </authorList>
    </citation>
    <scope>NUCLEOTIDE SEQUENCE</scope>
    <source>
        <strain evidence="3">CBHHK200</strain>
    </source>
</reference>
<keyword evidence="1" id="KW-0812">Transmembrane</keyword>